<dbReference type="Proteomes" id="UP000739538">
    <property type="component" value="Unassembled WGS sequence"/>
</dbReference>
<proteinExistence type="predicted"/>
<dbReference type="AlphaFoldDB" id="A0A956N9W4"/>
<keyword evidence="2" id="KW-0449">Lipoprotein</keyword>
<accession>A0A956N9W4</accession>
<name>A0A956N9W4_UNCEI</name>
<protein>
    <submittedName>
        <fullName evidence="2">Outer membrane lipoprotein carrier protein LolA</fullName>
    </submittedName>
</protein>
<dbReference type="PANTHER" id="PTHR35869:SF1">
    <property type="entry name" value="OUTER-MEMBRANE LIPOPROTEIN CARRIER PROTEIN"/>
    <property type="match status" value="1"/>
</dbReference>
<dbReference type="SUPFAM" id="SSF89392">
    <property type="entry name" value="Prokaryotic lipoproteins and lipoprotein localization factors"/>
    <property type="match status" value="1"/>
</dbReference>
<keyword evidence="1" id="KW-1133">Transmembrane helix</keyword>
<comment type="caution">
    <text evidence="2">The sequence shown here is derived from an EMBL/GenBank/DDBJ whole genome shotgun (WGS) entry which is preliminary data.</text>
</comment>
<evidence type="ECO:0000313" key="2">
    <source>
        <dbReference type="EMBL" id="MCA9755023.1"/>
    </source>
</evidence>
<dbReference type="PANTHER" id="PTHR35869">
    <property type="entry name" value="OUTER-MEMBRANE LIPOPROTEIN CARRIER PROTEIN"/>
    <property type="match status" value="1"/>
</dbReference>
<reference evidence="2" key="2">
    <citation type="journal article" date="2021" name="Microbiome">
        <title>Successional dynamics and alternative stable states in a saline activated sludge microbial community over 9 years.</title>
        <authorList>
            <person name="Wang Y."/>
            <person name="Ye J."/>
            <person name="Ju F."/>
            <person name="Liu L."/>
            <person name="Boyd J.A."/>
            <person name="Deng Y."/>
            <person name="Parks D.H."/>
            <person name="Jiang X."/>
            <person name="Yin X."/>
            <person name="Woodcroft B.J."/>
            <person name="Tyson G.W."/>
            <person name="Hugenholtz P."/>
            <person name="Polz M.F."/>
            <person name="Zhang T."/>
        </authorList>
    </citation>
    <scope>NUCLEOTIDE SEQUENCE</scope>
    <source>
        <strain evidence="2">HKST-UBA02</strain>
    </source>
</reference>
<sequence>MPAGSPGLVRLDAPDRAKRRFIRILASLAVGLTLTVGSGVATWAESADETSPAQAALQRAAEPFLRLHTFKAEFVQTQEWVGMDDPSFFRGVLYLERPNKFRKEYSEPAGTLQLCDGETVYTYVPENEQVLAVTLPRDGRADILGRILEESVAHPEVAEADLDGIAVRILTLDPPDGLELESVRLWTRSDSGAILQYELNELSGNRDTYRLIETWSDPKLDPNLFQFEPPKGVPVVEVG</sequence>
<keyword evidence="1" id="KW-0812">Transmembrane</keyword>
<evidence type="ECO:0000313" key="3">
    <source>
        <dbReference type="Proteomes" id="UP000739538"/>
    </source>
</evidence>
<feature type="transmembrane region" description="Helical" evidence="1">
    <location>
        <begin position="21"/>
        <end position="44"/>
    </location>
</feature>
<organism evidence="2 3">
    <name type="scientific">Eiseniibacteriota bacterium</name>
    <dbReference type="NCBI Taxonomy" id="2212470"/>
    <lineage>
        <taxon>Bacteria</taxon>
        <taxon>Candidatus Eiseniibacteriota</taxon>
    </lineage>
</organism>
<gene>
    <name evidence="2" type="ORF">KDA27_04410</name>
</gene>
<dbReference type="EMBL" id="JAGQHS010000014">
    <property type="protein sequence ID" value="MCA9755023.1"/>
    <property type="molecule type" value="Genomic_DNA"/>
</dbReference>
<evidence type="ECO:0000256" key="1">
    <source>
        <dbReference type="SAM" id="Phobius"/>
    </source>
</evidence>
<dbReference type="Gene3D" id="2.50.20.10">
    <property type="entry name" value="Lipoprotein localisation LolA/LolB/LppX"/>
    <property type="match status" value="1"/>
</dbReference>
<dbReference type="InterPro" id="IPR029046">
    <property type="entry name" value="LolA/LolB/LppX"/>
</dbReference>
<dbReference type="InterPro" id="IPR004564">
    <property type="entry name" value="OM_lipoprot_carrier_LolA-like"/>
</dbReference>
<dbReference type="CDD" id="cd16325">
    <property type="entry name" value="LolA"/>
    <property type="match status" value="1"/>
</dbReference>
<reference evidence="2" key="1">
    <citation type="submission" date="2020-04" db="EMBL/GenBank/DDBJ databases">
        <authorList>
            <person name="Zhang T."/>
        </authorList>
    </citation>
    <scope>NUCLEOTIDE SEQUENCE</scope>
    <source>
        <strain evidence="2">HKST-UBA02</strain>
    </source>
</reference>
<keyword evidence="1" id="KW-0472">Membrane</keyword>
<dbReference type="Pfam" id="PF03548">
    <property type="entry name" value="LolA"/>
    <property type="match status" value="1"/>
</dbReference>